<accession>A0A5C3MJ58</accession>
<dbReference type="GO" id="GO:0004386">
    <property type="term" value="F:helicase activity"/>
    <property type="evidence" value="ECO:0007669"/>
    <property type="project" value="InterPro"/>
</dbReference>
<organism evidence="2 3">
    <name type="scientific">Crucibulum laeve</name>
    <dbReference type="NCBI Taxonomy" id="68775"/>
    <lineage>
        <taxon>Eukaryota</taxon>
        <taxon>Fungi</taxon>
        <taxon>Dikarya</taxon>
        <taxon>Basidiomycota</taxon>
        <taxon>Agaricomycotina</taxon>
        <taxon>Agaricomycetes</taxon>
        <taxon>Agaricomycetidae</taxon>
        <taxon>Agaricales</taxon>
        <taxon>Agaricineae</taxon>
        <taxon>Nidulariaceae</taxon>
        <taxon>Crucibulum</taxon>
    </lineage>
</organism>
<sequence length="1038" mass="116548">MSRTNSLSATNLAVHHHLNCDLYLHNAYHEERTAGTKGQDKPLSELSKAQFKRGLDWESTLYSWLDRSELLLKVPCIPLEAKTLIENIQADDRDHFFITGLTFWPPEAQLNKRFLKTNSVPVIFGLAKPDLLEITRTSDGVTWKVVDAKASKSVKTSHHVQIYFYTLCLSYILDDPFFTPSGEAGVWLPPKQGFHSVLPSFKDVKTISISLLESSLNYFLFFRLPSLLSLSLEDVSWHFNPLCRGCNYETQCRSRASNEGEIGSAPNISIDDARSLKDLLQISFSTSLLSEYDRLTDIEDLHTLIAKPGALNILDRSSPSLTKKARRVLGLPRKRRVVKSSVFSPVIQAARSNKIQVIPRRNFTCPSEEDVAFVISLILDPSSPGTNVEFFCITAVGSTTLEMPTVTHGTGASLIAALARYIRTILTLAPIPRTQFYVWSAIEQASLQSHLINAALISVNDADVRLCIGALAQGASLLQTTFQPLLLSGALLSFLSKGKMLKADYQACLERMDLSTTGKFEELRQRLDDEIRKIQLEGESLFENGDHRREFGQLPRVVVLKKEVESLLALPTPGYWELPDCARVLLAGDSSLPPSSCPSDEEIFRLYKMESSLEPLQGSLLQRNDYIYSVLAALRSRVASHDGPFLLVNEAKVLSSKFMDLCRQDTLRKLFFMQQFEVLSKLNELWKSRIDGCPDAPVLEYKTTTQGAKGIIHVFRLVSGTVDIRGDKDQAFYDHILVEDVSEDSDSDKEIPVEALFDDLAVSGLLFPLNRYTKANWQLQHPIVQRKLAVVDLKNVTVQGDATTVSLHIWGTWEVGFDRDRHYRLSPRLVDFNTAKSLAALFELDLQCSTHQENPSAGLQTHHDLPFLRLILDPKSFDAIEDASQYLRIENDMQRLFRDLRDLGNTSAGALVLKSSQHRAARRILSNRLSVIWGPPGTGKTYTISLSLLRLLEVQRRLGDRNRKIVFITAMTHAAIDACRNKLLRLIDHYQDIESLPTQWLSDLKIEQVLKGNNHPAPPKSGSGIRVYTGTIYQACSI</sequence>
<dbReference type="Proteomes" id="UP000308652">
    <property type="component" value="Unassembled WGS sequence"/>
</dbReference>
<proteinExistence type="predicted"/>
<name>A0A5C3MJ58_9AGAR</name>
<dbReference type="InterPro" id="IPR041677">
    <property type="entry name" value="DNA2/NAM7_AAA_11"/>
</dbReference>
<protein>
    <recommendedName>
        <fullName evidence="1">DNA2/NAM7 helicase helicase domain-containing protein</fullName>
    </recommendedName>
</protein>
<dbReference type="Pfam" id="PF13086">
    <property type="entry name" value="AAA_11"/>
    <property type="match status" value="1"/>
</dbReference>
<dbReference type="AlphaFoldDB" id="A0A5C3MJ58"/>
<dbReference type="InterPro" id="IPR027417">
    <property type="entry name" value="P-loop_NTPase"/>
</dbReference>
<dbReference type="OrthoDB" id="6513042at2759"/>
<keyword evidence="3" id="KW-1185">Reference proteome</keyword>
<evidence type="ECO:0000313" key="2">
    <source>
        <dbReference type="EMBL" id="TFK44927.1"/>
    </source>
</evidence>
<dbReference type="Gene3D" id="3.40.50.300">
    <property type="entry name" value="P-loop containing nucleotide triphosphate hydrolases"/>
    <property type="match status" value="1"/>
</dbReference>
<evidence type="ECO:0000259" key="1">
    <source>
        <dbReference type="Pfam" id="PF13086"/>
    </source>
</evidence>
<gene>
    <name evidence="2" type="ORF">BDQ12DRAFT_695260</name>
</gene>
<feature type="domain" description="DNA2/NAM7 helicase helicase" evidence="1">
    <location>
        <begin position="913"/>
        <end position="987"/>
    </location>
</feature>
<reference evidence="2 3" key="1">
    <citation type="journal article" date="2019" name="Nat. Ecol. Evol.">
        <title>Megaphylogeny resolves global patterns of mushroom evolution.</title>
        <authorList>
            <person name="Varga T."/>
            <person name="Krizsan K."/>
            <person name="Foldi C."/>
            <person name="Dima B."/>
            <person name="Sanchez-Garcia M."/>
            <person name="Sanchez-Ramirez S."/>
            <person name="Szollosi G.J."/>
            <person name="Szarkandi J.G."/>
            <person name="Papp V."/>
            <person name="Albert L."/>
            <person name="Andreopoulos W."/>
            <person name="Angelini C."/>
            <person name="Antonin V."/>
            <person name="Barry K.W."/>
            <person name="Bougher N.L."/>
            <person name="Buchanan P."/>
            <person name="Buyck B."/>
            <person name="Bense V."/>
            <person name="Catcheside P."/>
            <person name="Chovatia M."/>
            <person name="Cooper J."/>
            <person name="Damon W."/>
            <person name="Desjardin D."/>
            <person name="Finy P."/>
            <person name="Geml J."/>
            <person name="Haridas S."/>
            <person name="Hughes K."/>
            <person name="Justo A."/>
            <person name="Karasinski D."/>
            <person name="Kautmanova I."/>
            <person name="Kiss B."/>
            <person name="Kocsube S."/>
            <person name="Kotiranta H."/>
            <person name="LaButti K.M."/>
            <person name="Lechner B.E."/>
            <person name="Liimatainen K."/>
            <person name="Lipzen A."/>
            <person name="Lukacs Z."/>
            <person name="Mihaltcheva S."/>
            <person name="Morgado L.N."/>
            <person name="Niskanen T."/>
            <person name="Noordeloos M.E."/>
            <person name="Ohm R.A."/>
            <person name="Ortiz-Santana B."/>
            <person name="Ovrebo C."/>
            <person name="Racz N."/>
            <person name="Riley R."/>
            <person name="Savchenko A."/>
            <person name="Shiryaev A."/>
            <person name="Soop K."/>
            <person name="Spirin V."/>
            <person name="Szebenyi C."/>
            <person name="Tomsovsky M."/>
            <person name="Tulloss R.E."/>
            <person name="Uehling J."/>
            <person name="Grigoriev I.V."/>
            <person name="Vagvolgyi C."/>
            <person name="Papp T."/>
            <person name="Martin F.M."/>
            <person name="Miettinen O."/>
            <person name="Hibbett D.S."/>
            <person name="Nagy L.G."/>
        </authorList>
    </citation>
    <scope>NUCLEOTIDE SEQUENCE [LARGE SCALE GENOMIC DNA]</scope>
    <source>
        <strain evidence="2 3">CBS 166.37</strain>
    </source>
</reference>
<dbReference type="EMBL" id="ML213590">
    <property type="protein sequence ID" value="TFK44927.1"/>
    <property type="molecule type" value="Genomic_DNA"/>
</dbReference>
<evidence type="ECO:0000313" key="3">
    <source>
        <dbReference type="Proteomes" id="UP000308652"/>
    </source>
</evidence>
<dbReference type="PANTHER" id="PTHR10887">
    <property type="entry name" value="DNA2/NAM7 HELICASE FAMILY"/>
    <property type="match status" value="1"/>
</dbReference>
<dbReference type="PANTHER" id="PTHR10887:SF495">
    <property type="entry name" value="HELICASE SENATAXIN ISOFORM X1-RELATED"/>
    <property type="match status" value="1"/>
</dbReference>
<dbReference type="InterPro" id="IPR045055">
    <property type="entry name" value="DNA2/NAM7-like"/>
</dbReference>
<dbReference type="STRING" id="68775.A0A5C3MJ58"/>
<dbReference type="SUPFAM" id="SSF52540">
    <property type="entry name" value="P-loop containing nucleoside triphosphate hydrolases"/>
    <property type="match status" value="1"/>
</dbReference>